<comment type="caution">
    <text evidence="10">The sequence shown here is derived from an EMBL/GenBank/DDBJ whole genome shotgun (WGS) entry which is preliminary data.</text>
</comment>
<evidence type="ECO:0000256" key="2">
    <source>
        <dbReference type="ARBA" id="ARBA00008114"/>
    </source>
</evidence>
<dbReference type="Proteomes" id="UP000664399">
    <property type="component" value="Unassembled WGS sequence"/>
</dbReference>
<sequence>MSLFALPDSNKGIALLSLLVSVLALTLKYAAYTVSGSVALGADAMETIINVVSAAGGLWALGIAERPADHNHTYGHYKAEYLSAVAEGTLVVMTAFLIGREAIEGWLSPHPALAPWSGLALNAAATVLNLIWGLTMLQAGRARRSPALVAGGQHVLSDVWTGVALVIGVALIPITGWARLDALLAGFVALNVLRVGWEVMRESIAGLMDQAPDGATLDQIRDIIAANGQGAIEAHDIRTRIVGAMTFLDFHLVVPGSMSVEQAHDICDRIEAGLRAQMGSTLVHIHVEPDRLAKHEGIVFWPRPATPPTGAPANGRT</sequence>
<accession>A0ABS3LH70</accession>
<evidence type="ECO:0000259" key="9">
    <source>
        <dbReference type="Pfam" id="PF16916"/>
    </source>
</evidence>
<gene>
    <name evidence="10" type="ORF">J2D75_00395</name>
</gene>
<dbReference type="InterPro" id="IPR058533">
    <property type="entry name" value="Cation_efflux_TM"/>
</dbReference>
<dbReference type="NCBIfam" id="TIGR01297">
    <property type="entry name" value="CDF"/>
    <property type="match status" value="1"/>
</dbReference>
<evidence type="ECO:0000256" key="3">
    <source>
        <dbReference type="ARBA" id="ARBA00022448"/>
    </source>
</evidence>
<feature type="transmembrane region" description="Helical" evidence="7">
    <location>
        <begin position="119"/>
        <end position="137"/>
    </location>
</feature>
<reference evidence="10 11" key="1">
    <citation type="submission" date="2021-03" db="EMBL/GenBank/DDBJ databases">
        <title>The complete genome sequence of Acetobacter suratthaniensis TBRC 1719.</title>
        <authorList>
            <person name="Charoenyingcharoen P."/>
            <person name="Yukphan P."/>
        </authorList>
    </citation>
    <scope>NUCLEOTIDE SEQUENCE [LARGE SCALE GENOMIC DNA]</scope>
    <source>
        <strain evidence="10 11">TBRC 1719</strain>
    </source>
</reference>
<dbReference type="Gene3D" id="3.30.70.1350">
    <property type="entry name" value="Cation efflux protein, cytoplasmic domain"/>
    <property type="match status" value="1"/>
</dbReference>
<proteinExistence type="inferred from homology"/>
<evidence type="ECO:0000256" key="7">
    <source>
        <dbReference type="SAM" id="Phobius"/>
    </source>
</evidence>
<comment type="similarity">
    <text evidence="2">Belongs to the cation diffusion facilitator (CDF) transporter (TC 2.A.4) family.</text>
</comment>
<dbReference type="PANTHER" id="PTHR43840:SF15">
    <property type="entry name" value="MITOCHONDRIAL METAL TRANSPORTER 1-RELATED"/>
    <property type="match status" value="1"/>
</dbReference>
<dbReference type="InterPro" id="IPR027470">
    <property type="entry name" value="Cation_efflux_CTD"/>
</dbReference>
<dbReference type="EMBL" id="JAFVMG010000001">
    <property type="protein sequence ID" value="MBO1326933.1"/>
    <property type="molecule type" value="Genomic_DNA"/>
</dbReference>
<dbReference type="Pfam" id="PF16916">
    <property type="entry name" value="ZT_dimer"/>
    <property type="match status" value="1"/>
</dbReference>
<dbReference type="Gene3D" id="1.20.1510.10">
    <property type="entry name" value="Cation efflux protein transmembrane domain"/>
    <property type="match status" value="1"/>
</dbReference>
<evidence type="ECO:0000313" key="11">
    <source>
        <dbReference type="Proteomes" id="UP000664399"/>
    </source>
</evidence>
<dbReference type="PANTHER" id="PTHR43840">
    <property type="entry name" value="MITOCHONDRIAL METAL TRANSPORTER 1-RELATED"/>
    <property type="match status" value="1"/>
</dbReference>
<dbReference type="InterPro" id="IPR002524">
    <property type="entry name" value="Cation_efflux"/>
</dbReference>
<evidence type="ECO:0000313" key="10">
    <source>
        <dbReference type="EMBL" id="MBO1326933.1"/>
    </source>
</evidence>
<keyword evidence="11" id="KW-1185">Reference proteome</keyword>
<keyword evidence="5 7" id="KW-1133">Transmembrane helix</keyword>
<evidence type="ECO:0000256" key="6">
    <source>
        <dbReference type="ARBA" id="ARBA00023136"/>
    </source>
</evidence>
<dbReference type="Pfam" id="PF01545">
    <property type="entry name" value="Cation_efflux"/>
    <property type="match status" value="1"/>
</dbReference>
<feature type="transmembrane region" description="Helical" evidence="7">
    <location>
        <begin position="81"/>
        <end position="99"/>
    </location>
</feature>
<organism evidence="10 11">
    <name type="scientific">Acetobacter suratthaniensis</name>
    <dbReference type="NCBI Taxonomy" id="1502841"/>
    <lineage>
        <taxon>Bacteria</taxon>
        <taxon>Pseudomonadati</taxon>
        <taxon>Pseudomonadota</taxon>
        <taxon>Alphaproteobacteria</taxon>
        <taxon>Acetobacterales</taxon>
        <taxon>Acetobacteraceae</taxon>
        <taxon>Acetobacter</taxon>
    </lineage>
</organism>
<feature type="domain" description="Cation efflux protein cytoplasmic" evidence="9">
    <location>
        <begin position="212"/>
        <end position="289"/>
    </location>
</feature>
<keyword evidence="3" id="KW-0813">Transport</keyword>
<protein>
    <submittedName>
        <fullName evidence="10">Cation transporter</fullName>
    </submittedName>
</protein>
<dbReference type="InterPro" id="IPR027469">
    <property type="entry name" value="Cation_efflux_TMD_sf"/>
</dbReference>
<name>A0ABS3LH70_9PROT</name>
<evidence type="ECO:0000259" key="8">
    <source>
        <dbReference type="Pfam" id="PF01545"/>
    </source>
</evidence>
<keyword evidence="6 7" id="KW-0472">Membrane</keyword>
<feature type="transmembrane region" description="Helical" evidence="7">
    <location>
        <begin position="38"/>
        <end position="61"/>
    </location>
</feature>
<keyword evidence="4 7" id="KW-0812">Transmembrane</keyword>
<dbReference type="RefSeq" id="WP_207851708.1">
    <property type="nucleotide sequence ID" value="NZ_JAFVMG010000001.1"/>
</dbReference>
<dbReference type="InterPro" id="IPR050291">
    <property type="entry name" value="CDF_Transporter"/>
</dbReference>
<evidence type="ECO:0000256" key="1">
    <source>
        <dbReference type="ARBA" id="ARBA00004141"/>
    </source>
</evidence>
<feature type="transmembrane region" description="Helical" evidence="7">
    <location>
        <begin position="158"/>
        <end position="176"/>
    </location>
</feature>
<comment type="subcellular location">
    <subcellularLocation>
        <location evidence="1">Membrane</location>
        <topology evidence="1">Multi-pass membrane protein</topology>
    </subcellularLocation>
</comment>
<dbReference type="SUPFAM" id="SSF161111">
    <property type="entry name" value="Cation efflux protein transmembrane domain-like"/>
    <property type="match status" value="1"/>
</dbReference>
<dbReference type="InterPro" id="IPR036837">
    <property type="entry name" value="Cation_efflux_CTD_sf"/>
</dbReference>
<feature type="transmembrane region" description="Helical" evidence="7">
    <location>
        <begin position="12"/>
        <end position="32"/>
    </location>
</feature>
<feature type="domain" description="Cation efflux protein transmembrane" evidence="8">
    <location>
        <begin position="15"/>
        <end position="208"/>
    </location>
</feature>
<evidence type="ECO:0000256" key="4">
    <source>
        <dbReference type="ARBA" id="ARBA00022692"/>
    </source>
</evidence>
<dbReference type="SUPFAM" id="SSF160240">
    <property type="entry name" value="Cation efflux protein cytoplasmic domain-like"/>
    <property type="match status" value="1"/>
</dbReference>
<evidence type="ECO:0000256" key="5">
    <source>
        <dbReference type="ARBA" id="ARBA00022989"/>
    </source>
</evidence>